<proteinExistence type="predicted"/>
<evidence type="ECO:0000313" key="1">
    <source>
        <dbReference type="EMBL" id="CAG8599095.1"/>
    </source>
</evidence>
<comment type="caution">
    <text evidence="1">The sequence shown here is derived from an EMBL/GenBank/DDBJ whole genome shotgun (WGS) entry which is preliminary data.</text>
</comment>
<dbReference type="EMBL" id="CAJVPM010014103">
    <property type="protein sequence ID" value="CAG8599095.1"/>
    <property type="molecule type" value="Genomic_DNA"/>
</dbReference>
<dbReference type="Proteomes" id="UP000789860">
    <property type="component" value="Unassembled WGS sequence"/>
</dbReference>
<feature type="non-terminal residue" evidence="1">
    <location>
        <position position="1"/>
    </location>
</feature>
<accession>A0ACA9MKV3</accession>
<evidence type="ECO:0000313" key="2">
    <source>
        <dbReference type="Proteomes" id="UP000789860"/>
    </source>
</evidence>
<protein>
    <submittedName>
        <fullName evidence="1">8954_t:CDS:1</fullName>
    </submittedName>
</protein>
<keyword evidence="2" id="KW-1185">Reference proteome</keyword>
<name>A0ACA9MKV3_9GLOM</name>
<organism evidence="1 2">
    <name type="scientific">Scutellospora calospora</name>
    <dbReference type="NCBI Taxonomy" id="85575"/>
    <lineage>
        <taxon>Eukaryota</taxon>
        <taxon>Fungi</taxon>
        <taxon>Fungi incertae sedis</taxon>
        <taxon>Mucoromycota</taxon>
        <taxon>Glomeromycotina</taxon>
        <taxon>Glomeromycetes</taxon>
        <taxon>Diversisporales</taxon>
        <taxon>Gigasporaceae</taxon>
        <taxon>Scutellospora</taxon>
    </lineage>
</organism>
<sequence>FGGGNLHMFNNFNQRGDEYNECYCWNGHYEKAIRMLNGPLFSVSEYEILEIHNKINF</sequence>
<reference evidence="1" key="1">
    <citation type="submission" date="2021-06" db="EMBL/GenBank/DDBJ databases">
        <authorList>
            <person name="Kallberg Y."/>
            <person name="Tangrot J."/>
            <person name="Rosling A."/>
        </authorList>
    </citation>
    <scope>NUCLEOTIDE SEQUENCE</scope>
    <source>
        <strain evidence="1">AU212A</strain>
    </source>
</reference>
<gene>
    <name evidence="1" type="ORF">SCALOS_LOCUS6864</name>
</gene>